<dbReference type="InterPro" id="IPR035810">
    <property type="entry name" value="PEBP_euk"/>
</dbReference>
<feature type="non-terminal residue" evidence="1">
    <location>
        <position position="158"/>
    </location>
</feature>
<dbReference type="Proteomes" id="UP001218218">
    <property type="component" value="Unassembled WGS sequence"/>
</dbReference>
<organism evidence="1 2">
    <name type="scientific">Mycena albidolilacea</name>
    <dbReference type="NCBI Taxonomy" id="1033008"/>
    <lineage>
        <taxon>Eukaryota</taxon>
        <taxon>Fungi</taxon>
        <taxon>Dikarya</taxon>
        <taxon>Basidiomycota</taxon>
        <taxon>Agaricomycotina</taxon>
        <taxon>Agaricomycetes</taxon>
        <taxon>Agaricomycetidae</taxon>
        <taxon>Agaricales</taxon>
        <taxon>Marasmiineae</taxon>
        <taxon>Mycenaceae</taxon>
        <taxon>Mycena</taxon>
    </lineage>
</organism>
<reference evidence="1" key="1">
    <citation type="submission" date="2023-03" db="EMBL/GenBank/DDBJ databases">
        <title>Massive genome expansion in bonnet fungi (Mycena s.s.) driven by repeated elements and novel gene families across ecological guilds.</title>
        <authorList>
            <consortium name="Lawrence Berkeley National Laboratory"/>
            <person name="Harder C.B."/>
            <person name="Miyauchi S."/>
            <person name="Viragh M."/>
            <person name="Kuo A."/>
            <person name="Thoen E."/>
            <person name="Andreopoulos B."/>
            <person name="Lu D."/>
            <person name="Skrede I."/>
            <person name="Drula E."/>
            <person name="Henrissat B."/>
            <person name="Morin E."/>
            <person name="Kohler A."/>
            <person name="Barry K."/>
            <person name="LaButti K."/>
            <person name="Morin E."/>
            <person name="Salamov A."/>
            <person name="Lipzen A."/>
            <person name="Mereny Z."/>
            <person name="Hegedus B."/>
            <person name="Baldrian P."/>
            <person name="Stursova M."/>
            <person name="Weitz H."/>
            <person name="Taylor A."/>
            <person name="Grigoriev I.V."/>
            <person name="Nagy L.G."/>
            <person name="Martin F."/>
            <person name="Kauserud H."/>
        </authorList>
    </citation>
    <scope>NUCLEOTIDE SEQUENCE</scope>
    <source>
        <strain evidence="1">CBHHK002</strain>
    </source>
</reference>
<dbReference type="Pfam" id="PF01161">
    <property type="entry name" value="PBP"/>
    <property type="match status" value="1"/>
</dbReference>
<dbReference type="CDD" id="cd00866">
    <property type="entry name" value="PEBP_euk"/>
    <property type="match status" value="1"/>
</dbReference>
<protein>
    <submittedName>
        <fullName evidence="1">Phosphatidylethanolamine-binding protein</fullName>
    </submittedName>
</protein>
<dbReference type="SUPFAM" id="SSF49777">
    <property type="entry name" value="PEBP-like"/>
    <property type="match status" value="1"/>
</dbReference>
<dbReference type="InterPro" id="IPR036610">
    <property type="entry name" value="PEBP-like_sf"/>
</dbReference>
<comment type="caution">
    <text evidence="1">The sequence shown here is derived from an EMBL/GenBank/DDBJ whole genome shotgun (WGS) entry which is preliminary data.</text>
</comment>
<evidence type="ECO:0000313" key="1">
    <source>
        <dbReference type="EMBL" id="KAJ7321538.1"/>
    </source>
</evidence>
<dbReference type="PANTHER" id="PTHR11362">
    <property type="entry name" value="PHOSPHATIDYLETHANOLAMINE-BINDING PROTEIN"/>
    <property type="match status" value="1"/>
</dbReference>
<gene>
    <name evidence="1" type="ORF">DFH08DRAFT_618351</name>
</gene>
<dbReference type="InterPro" id="IPR008914">
    <property type="entry name" value="PEBP"/>
</dbReference>
<keyword evidence="2" id="KW-1185">Reference proteome</keyword>
<evidence type="ECO:0000313" key="2">
    <source>
        <dbReference type="Proteomes" id="UP001218218"/>
    </source>
</evidence>
<feature type="non-terminal residue" evidence="1">
    <location>
        <position position="1"/>
    </location>
</feature>
<dbReference type="PANTHER" id="PTHR11362:SF82">
    <property type="entry name" value="PHOSPHATIDYLETHANOLAMINE-BINDING PROTEIN 4"/>
    <property type="match status" value="1"/>
</dbReference>
<sequence>DLDLLMERLHQMNIIPDVLPVPHPSVDLHVTTRLMPEHFESLMNAPSTRSKRSSRAITCVFFSTAVDNCSTQTCVPPKLYANVFHTDVRLYTMLLVNPDVPDPENQTNTTFCHWHKPNIPLTTTHMGRIPLLNTHMRYVPPHPQRGTPYHRYALLLPQ</sequence>
<accession>A0AAD7EHA0</accession>
<name>A0AAD7EHA0_9AGAR</name>
<proteinExistence type="predicted"/>
<dbReference type="Gene3D" id="3.90.280.10">
    <property type="entry name" value="PEBP-like"/>
    <property type="match status" value="1"/>
</dbReference>
<dbReference type="EMBL" id="JARIHO010000050">
    <property type="protein sequence ID" value="KAJ7321538.1"/>
    <property type="molecule type" value="Genomic_DNA"/>
</dbReference>
<dbReference type="AlphaFoldDB" id="A0AAD7EHA0"/>